<organism evidence="2 3">
    <name type="scientific">Cordyceps fumosorosea (strain ARSEF 2679)</name>
    <name type="common">Isaria fumosorosea</name>
    <dbReference type="NCBI Taxonomy" id="1081104"/>
    <lineage>
        <taxon>Eukaryota</taxon>
        <taxon>Fungi</taxon>
        <taxon>Dikarya</taxon>
        <taxon>Ascomycota</taxon>
        <taxon>Pezizomycotina</taxon>
        <taxon>Sordariomycetes</taxon>
        <taxon>Hypocreomycetidae</taxon>
        <taxon>Hypocreales</taxon>
        <taxon>Cordycipitaceae</taxon>
        <taxon>Cordyceps</taxon>
    </lineage>
</organism>
<feature type="region of interest" description="Disordered" evidence="1">
    <location>
        <begin position="266"/>
        <end position="301"/>
    </location>
</feature>
<dbReference type="InterPro" id="IPR012334">
    <property type="entry name" value="Pectin_lyas_fold"/>
</dbReference>
<proteinExistence type="predicted"/>
<gene>
    <name evidence="2" type="ORF">ISF_09836</name>
</gene>
<keyword evidence="3" id="KW-1185">Reference proteome</keyword>
<evidence type="ECO:0000313" key="3">
    <source>
        <dbReference type="Proteomes" id="UP000076744"/>
    </source>
</evidence>
<dbReference type="EMBL" id="AZHB01000080">
    <property type="protein sequence ID" value="OAA39934.1"/>
    <property type="molecule type" value="Genomic_DNA"/>
</dbReference>
<evidence type="ECO:0000313" key="2">
    <source>
        <dbReference type="EMBL" id="OAA39934.1"/>
    </source>
</evidence>
<name>A0A167BDW0_CORFA</name>
<accession>A0A167BDW0</accession>
<dbReference type="AlphaFoldDB" id="A0A167BDW0"/>
<comment type="caution">
    <text evidence="2">The sequence shown here is derived from an EMBL/GenBank/DDBJ whole genome shotgun (WGS) entry which is preliminary data.</text>
</comment>
<feature type="compositionally biased region" description="Low complexity" evidence="1">
    <location>
        <begin position="286"/>
        <end position="297"/>
    </location>
</feature>
<dbReference type="Gene3D" id="2.160.20.10">
    <property type="entry name" value="Single-stranded right-handed beta-helix, Pectin lyase-like"/>
    <property type="match status" value="1"/>
</dbReference>
<dbReference type="STRING" id="1081104.A0A167BDW0"/>
<dbReference type="Proteomes" id="UP000076744">
    <property type="component" value="Unassembled WGS sequence"/>
</dbReference>
<reference evidence="2 3" key="1">
    <citation type="journal article" date="2016" name="Genome Biol. Evol.">
        <title>Divergent and convergent evolution of fungal pathogenicity.</title>
        <authorList>
            <person name="Shang Y."/>
            <person name="Xiao G."/>
            <person name="Zheng P."/>
            <person name="Cen K."/>
            <person name="Zhan S."/>
            <person name="Wang C."/>
        </authorList>
    </citation>
    <scope>NUCLEOTIDE SEQUENCE [LARGE SCALE GENOMIC DNA]</scope>
    <source>
        <strain evidence="2 3">ARSEF 2679</strain>
    </source>
</reference>
<sequence>MSCCVAGGPAADSDAADKIRRVALEAVQREKLSEMQSALDKLHDLPVIDRGGLETLSIKCAPMLDVDNLDSASPSQLQSQFFMPCTWPHVTDCQSEDCQKRIMDIADSKNIAIYNIFAEGVEEAGSTENYALAQEDTQQGFTSQACLWYPEDDFEIVYIGDEVYDGRQARLASLPVGGEKSTITITPNPVTTDKAEFSNVRVLGTESDGVVLQARTSIPLGNGTVLLPYKDKGGKMTSTERIFVFPPWPEYTTWPLEVHHSDKVTSNPAQSFKTHEPTLPIEPADPKFTPTPTPTETSIENPNLTEFQSHCTETECEGEKDDDDRGAFIFFRVRCDDLWFFNFCIDTNNHKIKGWKFRLRQSSKFGPGPPPIVIDYPTQIIYPPILPP</sequence>
<dbReference type="GeneID" id="30026128"/>
<dbReference type="RefSeq" id="XP_018699377.1">
    <property type="nucleotide sequence ID" value="XM_018853437.1"/>
</dbReference>
<evidence type="ECO:0000256" key="1">
    <source>
        <dbReference type="SAM" id="MobiDB-lite"/>
    </source>
</evidence>
<protein>
    <submittedName>
        <fullName evidence="2">Exo-beta-1,3-glucanase</fullName>
    </submittedName>
</protein>